<dbReference type="GeneID" id="73329607"/>
<sequence length="325" mass="35518">MVGDQLCVSPPGDTYVDPPEITLAPTTAITPAPVPTDVAQGTNERCGKFYQVQPDEYCNLLVVRFSISLADFFFLNPSLYQNCTNLFAYESYCIQAVGDIDTYSGRPGWRPTDITTIPFTSAVPETPASTTSKIVNLPTQLPLAPGTRTDCYRYFDGAEFQSAGAIAGTSWVNQCQRVADLYGVSYADLALWNADLANYTTPDCAFDANRRYCGKQYLGEPVPEVAGPSYEFPIRAGPPGPTHSGQPSNCNKWHLVVSGDSCGSVAADYGISTAQFFQWNPAVSTDCVTNFWLGQAYCVGSRPHDNNHRPGHPVTYSRRQRRGKL</sequence>
<dbReference type="Pfam" id="PF01476">
    <property type="entry name" value="LysM"/>
    <property type="match status" value="1"/>
</dbReference>
<proteinExistence type="inferred from homology"/>
<keyword evidence="2" id="KW-0843">Virulence</keyword>
<dbReference type="AlphaFoldDB" id="A0AA37PAF8"/>
<accession>A0AA37PAF8</accession>
<organism evidence="5 6">
    <name type="scientific">Colletotrichum spaethianum</name>
    <dbReference type="NCBI Taxonomy" id="700344"/>
    <lineage>
        <taxon>Eukaryota</taxon>
        <taxon>Fungi</taxon>
        <taxon>Dikarya</taxon>
        <taxon>Ascomycota</taxon>
        <taxon>Pezizomycotina</taxon>
        <taxon>Sordariomycetes</taxon>
        <taxon>Hypocreomycetidae</taxon>
        <taxon>Glomerellales</taxon>
        <taxon>Glomerellaceae</taxon>
        <taxon>Colletotrichum</taxon>
        <taxon>Colletotrichum spaethianum species complex</taxon>
    </lineage>
</organism>
<keyword evidence="6" id="KW-1185">Reference proteome</keyword>
<comment type="caution">
    <text evidence="5">The sequence shown here is derived from an EMBL/GenBank/DDBJ whole genome shotgun (WGS) entry which is preliminary data.</text>
</comment>
<dbReference type="Proteomes" id="UP001055115">
    <property type="component" value="Unassembled WGS sequence"/>
</dbReference>
<comment type="similarity">
    <text evidence="3">Belongs to the secreted LysM effector family.</text>
</comment>
<dbReference type="Gene3D" id="3.10.350.10">
    <property type="entry name" value="LysM domain"/>
    <property type="match status" value="2"/>
</dbReference>
<dbReference type="PANTHER" id="PTHR34997">
    <property type="entry name" value="AM15"/>
    <property type="match status" value="1"/>
</dbReference>
<dbReference type="RefSeq" id="XP_049130974.1">
    <property type="nucleotide sequence ID" value="XM_049275017.1"/>
</dbReference>
<dbReference type="InterPro" id="IPR052210">
    <property type="entry name" value="LysM1-like"/>
</dbReference>
<evidence type="ECO:0000256" key="1">
    <source>
        <dbReference type="ARBA" id="ARBA00022669"/>
    </source>
</evidence>
<dbReference type="GO" id="GO:0008061">
    <property type="term" value="F:chitin binding"/>
    <property type="evidence" value="ECO:0007669"/>
    <property type="project" value="UniProtKB-KW"/>
</dbReference>
<keyword evidence="1" id="KW-0147">Chitin-binding</keyword>
<dbReference type="CDD" id="cd00118">
    <property type="entry name" value="LysM"/>
    <property type="match status" value="1"/>
</dbReference>
<feature type="domain" description="LysM" evidence="4">
    <location>
        <begin position="48"/>
        <end position="94"/>
    </location>
</feature>
<dbReference type="SUPFAM" id="SSF54106">
    <property type="entry name" value="LysM domain"/>
    <property type="match status" value="1"/>
</dbReference>
<dbReference type="SMART" id="SM00257">
    <property type="entry name" value="LysM"/>
    <property type="match status" value="2"/>
</dbReference>
<gene>
    <name evidence="5" type="ORF">ColSpa_08805</name>
</gene>
<feature type="domain" description="LysM" evidence="4">
    <location>
        <begin position="252"/>
        <end position="299"/>
    </location>
</feature>
<dbReference type="EMBL" id="BQXU01000024">
    <property type="protein sequence ID" value="GKT48624.1"/>
    <property type="molecule type" value="Genomic_DNA"/>
</dbReference>
<dbReference type="InterPro" id="IPR018392">
    <property type="entry name" value="LysM"/>
</dbReference>
<dbReference type="PROSITE" id="PS51782">
    <property type="entry name" value="LYSM"/>
    <property type="match status" value="2"/>
</dbReference>
<protein>
    <submittedName>
        <fullName evidence="5">LysM domain-containing protein</fullName>
    </submittedName>
</protein>
<reference evidence="5 6" key="1">
    <citation type="submission" date="2022-03" db="EMBL/GenBank/DDBJ databases">
        <title>Genome data of Colletotrichum spp.</title>
        <authorList>
            <person name="Utami Y.D."/>
            <person name="Hiruma K."/>
        </authorList>
    </citation>
    <scope>NUCLEOTIDE SEQUENCE [LARGE SCALE GENOMIC DNA]</scope>
    <source>
        <strain evidence="5 6">MAFF 239500</strain>
    </source>
</reference>
<name>A0AA37PAF8_9PEZI</name>
<evidence type="ECO:0000313" key="6">
    <source>
        <dbReference type="Proteomes" id="UP001055115"/>
    </source>
</evidence>
<evidence type="ECO:0000259" key="4">
    <source>
        <dbReference type="PROSITE" id="PS51782"/>
    </source>
</evidence>
<evidence type="ECO:0000256" key="3">
    <source>
        <dbReference type="ARBA" id="ARBA00044955"/>
    </source>
</evidence>
<dbReference type="InterPro" id="IPR036779">
    <property type="entry name" value="LysM_dom_sf"/>
</dbReference>
<dbReference type="PANTHER" id="PTHR34997:SF1">
    <property type="entry name" value="PEPTIDOGLYCAN-BINDING LYSIN DOMAIN"/>
    <property type="match status" value="1"/>
</dbReference>
<evidence type="ECO:0000256" key="2">
    <source>
        <dbReference type="ARBA" id="ARBA00023026"/>
    </source>
</evidence>
<evidence type="ECO:0000313" key="5">
    <source>
        <dbReference type="EMBL" id="GKT48624.1"/>
    </source>
</evidence>